<feature type="region of interest" description="Disordered" evidence="1">
    <location>
        <begin position="39"/>
        <end position="80"/>
    </location>
</feature>
<dbReference type="RefSeq" id="XP_067922896.1">
    <property type="nucleotide sequence ID" value="XM_068065127.1"/>
</dbReference>
<gene>
    <name evidence="2" type="ORF">CSUI_004946</name>
</gene>
<proteinExistence type="predicted"/>
<name>A0A2C6KZ89_9APIC</name>
<feature type="non-terminal residue" evidence="2">
    <location>
        <position position="135"/>
    </location>
</feature>
<protein>
    <submittedName>
        <fullName evidence="2">Transmembrane protein</fullName>
    </submittedName>
</protein>
<organism evidence="2 3">
    <name type="scientific">Cystoisospora suis</name>
    <dbReference type="NCBI Taxonomy" id="483139"/>
    <lineage>
        <taxon>Eukaryota</taxon>
        <taxon>Sar</taxon>
        <taxon>Alveolata</taxon>
        <taxon>Apicomplexa</taxon>
        <taxon>Conoidasida</taxon>
        <taxon>Coccidia</taxon>
        <taxon>Eucoccidiorida</taxon>
        <taxon>Eimeriorina</taxon>
        <taxon>Sarcocystidae</taxon>
        <taxon>Cystoisospora</taxon>
    </lineage>
</organism>
<dbReference type="AlphaFoldDB" id="A0A2C6KZ89"/>
<sequence>MQFGCIYTSSPSSSSLSVILFVTMEVSTDSLDLTPLSFSSSPSPYNPLVPLSRSPSSPSSASSTSSSLSSSISSSSSTSFPPNLLFSFLSPFAPSASLPSLTSPLSTGDVLASKTLLEWTTCPICLQVQHTAYLR</sequence>
<evidence type="ECO:0000313" key="3">
    <source>
        <dbReference type="Proteomes" id="UP000221165"/>
    </source>
</evidence>
<reference evidence="2 3" key="1">
    <citation type="journal article" date="2017" name="Int. J. Parasitol.">
        <title>The genome of the protozoan parasite Cystoisospora suis and a reverse vaccinology approach to identify vaccine candidates.</title>
        <authorList>
            <person name="Palmieri N."/>
            <person name="Shrestha A."/>
            <person name="Ruttkowski B."/>
            <person name="Beck T."/>
            <person name="Vogl C."/>
            <person name="Tomley F."/>
            <person name="Blake D.P."/>
            <person name="Joachim A."/>
        </authorList>
    </citation>
    <scope>NUCLEOTIDE SEQUENCE [LARGE SCALE GENOMIC DNA]</scope>
    <source>
        <strain evidence="2 3">Wien I</strain>
    </source>
</reference>
<evidence type="ECO:0000313" key="2">
    <source>
        <dbReference type="EMBL" id="PHJ21212.1"/>
    </source>
</evidence>
<keyword evidence="2" id="KW-0812">Transmembrane</keyword>
<evidence type="ECO:0000256" key="1">
    <source>
        <dbReference type="SAM" id="MobiDB-lite"/>
    </source>
</evidence>
<dbReference type="GeneID" id="94428338"/>
<keyword evidence="3" id="KW-1185">Reference proteome</keyword>
<dbReference type="Proteomes" id="UP000221165">
    <property type="component" value="Unassembled WGS sequence"/>
</dbReference>
<accession>A0A2C6KZ89</accession>
<keyword evidence="2" id="KW-0472">Membrane</keyword>
<comment type="caution">
    <text evidence="2">The sequence shown here is derived from an EMBL/GenBank/DDBJ whole genome shotgun (WGS) entry which is preliminary data.</text>
</comment>
<dbReference type="EMBL" id="MIGC01002367">
    <property type="protein sequence ID" value="PHJ21212.1"/>
    <property type="molecule type" value="Genomic_DNA"/>
</dbReference>
<dbReference type="VEuPathDB" id="ToxoDB:CSUI_004946"/>